<comment type="caution">
    <text evidence="2">The sequence shown here is derived from an EMBL/GenBank/DDBJ whole genome shotgun (WGS) entry which is preliminary data.</text>
</comment>
<dbReference type="eggNOG" id="COG0175">
    <property type="taxonomic scope" value="Bacteria"/>
</dbReference>
<evidence type="ECO:0000259" key="1">
    <source>
        <dbReference type="Pfam" id="PF01507"/>
    </source>
</evidence>
<dbReference type="RefSeq" id="WP_038084655.1">
    <property type="nucleotide sequence ID" value="NZ_JMIR01000003.1"/>
</dbReference>
<keyword evidence="2" id="KW-0808">Transferase</keyword>
<organism evidence="2 3">
    <name type="scientific">Tumebacillus flagellatus</name>
    <dbReference type="NCBI Taxonomy" id="1157490"/>
    <lineage>
        <taxon>Bacteria</taxon>
        <taxon>Bacillati</taxon>
        <taxon>Bacillota</taxon>
        <taxon>Bacilli</taxon>
        <taxon>Bacillales</taxon>
        <taxon>Alicyclobacillaceae</taxon>
        <taxon>Tumebacillus</taxon>
    </lineage>
</organism>
<name>A0A074MG69_9BACL</name>
<dbReference type="Gene3D" id="3.40.50.620">
    <property type="entry name" value="HUPs"/>
    <property type="match status" value="1"/>
</dbReference>
<keyword evidence="3" id="KW-1185">Reference proteome</keyword>
<dbReference type="CDD" id="cd23947">
    <property type="entry name" value="PAPS_reductase-like_YbdN"/>
    <property type="match status" value="1"/>
</dbReference>
<sequence length="462" mass="53682">MLRNMLDSSHIQERILQIQEMYLSDSRPWVVGYSGGKDSTVVCQLVFQALQQLPPEKRHKKVYIISSDTLVETPLIIAAISKTLLKIQTTALQLGLPIETHKVRPELKKTFWASLIGKGYPSPRQKFRWCTDRMKIEPVNKFVLEKVSEFGEVILVLGIRDSESATRAQVMSSHTVEGKTLMRHSTLNNAYIYAPIRDFDLQDVWDYLLDFESPWGNDNNELLELYQNSQGGECPLIVDKEIKETAGSCGNSRFGCWVCTVVVQDKAVIGFIESGEEWLQPLLNFRDWLSSIRDREGSRQTHRRDGTVYFVGQGENRRQGHGPFTLDTRKEILQRLLETQKKVKNPYDPDYKLIRDDELKIIRHMWIEAGDWTDSLPKIYREVMGEDLDWEYDDRPLFQQDQITDLELLCDEHDVSFDLIKMLITAEKNYSGYKVRRGLMHDIEKALNQDWLHYGKVEGFKE</sequence>
<dbReference type="PANTHER" id="PTHR43196">
    <property type="entry name" value="SULFATE ADENYLYLTRANSFERASE SUBUNIT 2"/>
    <property type="match status" value="1"/>
</dbReference>
<dbReference type="STRING" id="1157490.EL26_04070"/>
<dbReference type="NCBIfam" id="NF005316">
    <property type="entry name" value="PRK06850.1"/>
    <property type="match status" value="1"/>
</dbReference>
<dbReference type="InterPro" id="IPR017598">
    <property type="entry name" value="SulphurTrfase_DndC"/>
</dbReference>
<dbReference type="GO" id="GO:0016740">
    <property type="term" value="F:transferase activity"/>
    <property type="evidence" value="ECO:0007669"/>
    <property type="project" value="UniProtKB-KW"/>
</dbReference>
<dbReference type="InterPro" id="IPR050128">
    <property type="entry name" value="Sulfate_adenylyltrnsfr_sub2"/>
</dbReference>
<dbReference type="InterPro" id="IPR002500">
    <property type="entry name" value="PAPS_reduct_dom"/>
</dbReference>
<evidence type="ECO:0000313" key="2">
    <source>
        <dbReference type="EMBL" id="KEO84702.1"/>
    </source>
</evidence>
<dbReference type="SUPFAM" id="SSF52402">
    <property type="entry name" value="Adenine nucleotide alpha hydrolases-like"/>
    <property type="match status" value="1"/>
</dbReference>
<reference evidence="2 3" key="1">
    <citation type="journal article" date="2013" name="Int. J. Syst. Evol. Microbiol.">
        <title>Tumebacillus flagellatus sp. nov., an alpha-amylase/pullulanase-producing bacterium isolated from cassava wastewater.</title>
        <authorList>
            <person name="Wang Q."/>
            <person name="Xie N."/>
            <person name="Qin Y."/>
            <person name="Shen N."/>
            <person name="Zhu J."/>
            <person name="Mi H."/>
            <person name="Huang R."/>
        </authorList>
    </citation>
    <scope>NUCLEOTIDE SEQUENCE [LARGE SCALE GENOMIC DNA]</scope>
    <source>
        <strain evidence="2 3">GST4</strain>
    </source>
</reference>
<dbReference type="EMBL" id="JMIR01000003">
    <property type="protein sequence ID" value="KEO84702.1"/>
    <property type="molecule type" value="Genomic_DNA"/>
</dbReference>
<dbReference type="NCBIfam" id="TIGR03183">
    <property type="entry name" value="DNA_S_dndC"/>
    <property type="match status" value="1"/>
</dbReference>
<dbReference type="InterPro" id="IPR014729">
    <property type="entry name" value="Rossmann-like_a/b/a_fold"/>
</dbReference>
<proteinExistence type="predicted"/>
<dbReference type="OrthoDB" id="9774475at2"/>
<protein>
    <submittedName>
        <fullName evidence="2">Sulfurtransferase DndC</fullName>
    </submittedName>
</protein>
<dbReference type="AlphaFoldDB" id="A0A074MG69"/>
<accession>A0A074MG69</accession>
<feature type="domain" description="Phosphoadenosine phosphosulphate reductase" evidence="1">
    <location>
        <begin position="30"/>
        <end position="214"/>
    </location>
</feature>
<gene>
    <name evidence="2" type="ORF">EL26_04070</name>
</gene>
<dbReference type="PANTHER" id="PTHR43196:SF2">
    <property type="entry name" value="PHOSPHOADENOSINE PHOSPHOSULFATE REDUCTASE"/>
    <property type="match status" value="1"/>
</dbReference>
<evidence type="ECO:0000313" key="3">
    <source>
        <dbReference type="Proteomes" id="UP000027931"/>
    </source>
</evidence>
<dbReference type="Proteomes" id="UP000027931">
    <property type="component" value="Unassembled WGS sequence"/>
</dbReference>
<dbReference type="Pfam" id="PF01507">
    <property type="entry name" value="PAPS_reduct"/>
    <property type="match status" value="1"/>
</dbReference>